<dbReference type="EMBL" id="OQ884028">
    <property type="protein sequence ID" value="WNO29630.1"/>
    <property type="molecule type" value="Genomic_DNA"/>
</dbReference>
<proteinExistence type="predicted"/>
<evidence type="ECO:0000313" key="2">
    <source>
        <dbReference type="Proteomes" id="UP001301562"/>
    </source>
</evidence>
<reference evidence="2" key="1">
    <citation type="submission" date="2023-04" db="EMBL/GenBank/DDBJ databases">
        <title>The genome sequence of Polyangium sp. y55x31.</title>
        <authorList>
            <person name="Zhang X."/>
        </authorList>
    </citation>
    <scope>NUCLEOTIDE SEQUENCE [LARGE SCALE GENOMIC DNA]</scope>
</reference>
<evidence type="ECO:0000313" key="1">
    <source>
        <dbReference type="EMBL" id="WNO29630.1"/>
    </source>
</evidence>
<name>A0AA96KRK6_9CAUD</name>
<accession>A0AA96KRK6</accession>
<dbReference type="Proteomes" id="UP001301562">
    <property type="component" value="Segment"/>
</dbReference>
<organism evidence="1 2">
    <name type="scientific">Enterobacter phage SDFMU_Pec</name>
    <dbReference type="NCBI Taxonomy" id="3076136"/>
    <lineage>
        <taxon>Viruses</taxon>
        <taxon>Duplodnaviria</taxon>
        <taxon>Heunggongvirae</taxon>
        <taxon>Uroviricota</taxon>
        <taxon>Caudoviricetes</taxon>
        <taxon>Autographivirales</taxon>
        <taxon>Autoscriptoviridae</taxon>
        <taxon>Slopekvirinae</taxon>
        <taxon>Koutsourovirus</taxon>
        <taxon>Koutsourovirus Pec</taxon>
        <taxon>Koutsourovirus KDA1</taxon>
    </lineage>
</organism>
<protein>
    <submittedName>
        <fullName evidence="1">DNA primase</fullName>
    </submittedName>
</protein>
<sequence length="69" mass="7703">MSLQLKAKLISEQASVLLMLDGDSAGYAGRDTIQRTLKPFLQTRSYTIDGLDPKDMTCQQILEGLNWIT</sequence>
<keyword evidence="2" id="KW-1185">Reference proteome</keyword>